<evidence type="ECO:0000256" key="1">
    <source>
        <dbReference type="SAM" id="SignalP"/>
    </source>
</evidence>
<dbReference type="AlphaFoldDB" id="A0A4Q9DVS3"/>
<accession>A0A4Q9DVS3</accession>
<dbReference type="Gene3D" id="3.40.190.10">
    <property type="entry name" value="Periplasmic binding protein-like II"/>
    <property type="match status" value="2"/>
</dbReference>
<dbReference type="SUPFAM" id="SSF53850">
    <property type="entry name" value="Periplasmic binding protein-like II"/>
    <property type="match status" value="1"/>
</dbReference>
<gene>
    <name evidence="2" type="ORF">EYB31_08625</name>
</gene>
<sequence length="524" mass="58240">MALKKKIATAVAGTLLSSAALIGCSAGQGGQAPAASGASKEQTATAVQPPAKITVIKPLYPGHIYHPDSELEKLVEKAANVEVTYDTPPSADYKTKLSVRLAGGDIPDIINTFSPNDPEHNALIDQGVFMPLDDLLKKFPKLKDSFSDETWSYMKNPTDGKIYGIPWMRDRGGSGVVIRRDWLDKLGLQPPKTWDEFVEVLKAFKDKDPDGNGQNDTIPLTFKDNQVSNLYAALPLFGVNPGWSPAPGDPGKLQYGLIQPAAKDMLKAFRDLRQQGLLDPDLLVGKTLGIDKFKAGKVGVLVTNVGDFRQFAVMPGMKAEILDPLERQGNIWSLTLPATPINRTNQISSKSKNPEAALRYLEYQITGGFDYIQYGVEGKTYSVQNGVKIPFADDKKDPQYNTNVGLELLQPEWLFSDTEKYTKFVSKEIAEYMIKKLDTYEKYVMYDYLRPNVTIPTLQEKSSQLRQVLEEGYTKMLLDTKVDVDKTFEEMAGKWKSGGGDKVTEEVNRLQKDKSAPSYKYRKK</sequence>
<dbReference type="EMBL" id="SIRE01000005">
    <property type="protein sequence ID" value="TBL80465.1"/>
    <property type="molecule type" value="Genomic_DNA"/>
</dbReference>
<feature type="signal peptide" evidence="1">
    <location>
        <begin position="1"/>
        <end position="22"/>
    </location>
</feature>
<dbReference type="Proteomes" id="UP000293142">
    <property type="component" value="Unassembled WGS sequence"/>
</dbReference>
<reference evidence="2 3" key="1">
    <citation type="submission" date="2019-02" db="EMBL/GenBank/DDBJ databases">
        <title>Paenibacillus sp. nov., isolated from surface-sterilized tissue of Thalictrum simplex L.</title>
        <authorList>
            <person name="Tuo L."/>
        </authorList>
    </citation>
    <scope>NUCLEOTIDE SEQUENCE [LARGE SCALE GENOMIC DNA]</scope>
    <source>
        <strain evidence="2 3">N2SHLJ1</strain>
    </source>
</reference>
<feature type="chain" id="PRO_5038677328" evidence="1">
    <location>
        <begin position="23"/>
        <end position="524"/>
    </location>
</feature>
<dbReference type="OrthoDB" id="2500224at2"/>
<name>A0A4Q9DVS3_9BACL</name>
<evidence type="ECO:0000313" key="3">
    <source>
        <dbReference type="Proteomes" id="UP000293142"/>
    </source>
</evidence>
<protein>
    <submittedName>
        <fullName evidence="2">Extracellular solute-binding protein</fullName>
    </submittedName>
</protein>
<keyword evidence="3" id="KW-1185">Reference proteome</keyword>
<keyword evidence="1" id="KW-0732">Signal</keyword>
<dbReference type="Pfam" id="PF01547">
    <property type="entry name" value="SBP_bac_1"/>
    <property type="match status" value="1"/>
</dbReference>
<comment type="caution">
    <text evidence="2">The sequence shown here is derived from an EMBL/GenBank/DDBJ whole genome shotgun (WGS) entry which is preliminary data.</text>
</comment>
<dbReference type="InterPro" id="IPR050490">
    <property type="entry name" value="Bact_solute-bd_prot1"/>
</dbReference>
<dbReference type="PROSITE" id="PS51257">
    <property type="entry name" value="PROKAR_LIPOPROTEIN"/>
    <property type="match status" value="1"/>
</dbReference>
<evidence type="ECO:0000313" key="2">
    <source>
        <dbReference type="EMBL" id="TBL80465.1"/>
    </source>
</evidence>
<dbReference type="InterPro" id="IPR006059">
    <property type="entry name" value="SBP"/>
</dbReference>
<dbReference type="PANTHER" id="PTHR43649">
    <property type="entry name" value="ARABINOSE-BINDING PROTEIN-RELATED"/>
    <property type="match status" value="1"/>
</dbReference>
<dbReference type="PANTHER" id="PTHR43649:SF12">
    <property type="entry name" value="DIACETYLCHITOBIOSE BINDING PROTEIN DASA"/>
    <property type="match status" value="1"/>
</dbReference>
<proteinExistence type="predicted"/>
<organism evidence="2 3">
    <name type="scientific">Paenibacillus thalictri</name>
    <dbReference type="NCBI Taxonomy" id="2527873"/>
    <lineage>
        <taxon>Bacteria</taxon>
        <taxon>Bacillati</taxon>
        <taxon>Bacillota</taxon>
        <taxon>Bacilli</taxon>
        <taxon>Bacillales</taxon>
        <taxon>Paenibacillaceae</taxon>
        <taxon>Paenibacillus</taxon>
    </lineage>
</organism>